<proteinExistence type="predicted"/>
<protein>
    <submittedName>
        <fullName evidence="2">Uncharacterized protein</fullName>
    </submittedName>
</protein>
<reference evidence="2" key="3">
    <citation type="journal article" date="2021" name="bioRxiv">
        <title>Bilateral symmetry of linear streptomycete chromosomes.</title>
        <authorList>
            <person name="Algora-Gallardo L."/>
            <person name="Schniete J.K."/>
            <person name="Mark D.R."/>
            <person name="Hunter I.S."/>
            <person name="Herron P.R."/>
        </authorList>
    </citation>
    <scope>NUCLEOTIDE SEQUENCE</scope>
    <source>
        <strain evidence="2">ATCC 10970</strain>
    </source>
</reference>
<reference evidence="2" key="2">
    <citation type="submission" date="2020-01" db="EMBL/GenBank/DDBJ databases">
        <authorList>
            <person name="Algora L."/>
            <person name="Schniete J.K."/>
            <person name="MacFadyen A."/>
            <person name="Hoskisson P.A."/>
            <person name="Hunter I.S."/>
            <person name="Herron P.R."/>
        </authorList>
    </citation>
    <scope>NUCLEOTIDE SEQUENCE</scope>
    <source>
        <strain evidence="2">ATCC 10970</strain>
    </source>
</reference>
<name>A0A8A1UW69_STRR1</name>
<dbReference type="AlphaFoldDB" id="A0A8A1UW69"/>
<dbReference type="GeneID" id="66859503"/>
<reference evidence="2" key="1">
    <citation type="submission" date="2012-12" db="EMBL/GenBank/DDBJ databases">
        <authorList>
            <person name="Pethick F.E."/>
            <person name="MacFadyen A.C."/>
            <person name="Tang Z."/>
            <person name="Sangal V."/>
            <person name="Tze-Tze L."/>
            <person name="Chu J."/>
            <person name="Guo M."/>
            <person name="Kirby R."/>
            <person name="Hoskisson P.A."/>
            <person name="Herron P.R."/>
            <person name="Hunter I.S."/>
        </authorList>
    </citation>
    <scope>NUCLEOTIDE SEQUENCE</scope>
    <source>
        <strain evidence="2">ATCC 10970</strain>
    </source>
</reference>
<feature type="region of interest" description="Disordered" evidence="1">
    <location>
        <begin position="1"/>
        <end position="20"/>
    </location>
</feature>
<sequence length="81" mass="8724">MMSIHEATGTGEDIAAVPAAGDNEAGPWHNVCRICHPRESPVRPLVAICGEPLLGIRAARDAPRCELCDHLTPLHVRGHRT</sequence>
<dbReference type="EMBL" id="CP048261">
    <property type="protein sequence ID" value="QST84853.1"/>
    <property type="molecule type" value="Genomic_DNA"/>
</dbReference>
<organism evidence="2 3">
    <name type="scientific">Streptomyces rimosus subsp. rimosus (strain ATCC 10970 / DSM 40260 / JCM 4667 / NRRL 2234)</name>
    <dbReference type="NCBI Taxonomy" id="1265868"/>
    <lineage>
        <taxon>Bacteria</taxon>
        <taxon>Bacillati</taxon>
        <taxon>Actinomycetota</taxon>
        <taxon>Actinomycetes</taxon>
        <taxon>Kitasatosporales</taxon>
        <taxon>Streptomycetaceae</taxon>
        <taxon>Streptomyces</taxon>
    </lineage>
</organism>
<dbReference type="Proteomes" id="UP000011074">
    <property type="component" value="Chromosome"/>
</dbReference>
<evidence type="ECO:0000256" key="1">
    <source>
        <dbReference type="SAM" id="MobiDB-lite"/>
    </source>
</evidence>
<dbReference type="RefSeq" id="WP_030179571.1">
    <property type="nucleotide sequence ID" value="NZ_CP048261.1"/>
</dbReference>
<evidence type="ECO:0000313" key="2">
    <source>
        <dbReference type="EMBL" id="QST84853.1"/>
    </source>
</evidence>
<gene>
    <name evidence="2" type="ORF">SRIM_036005</name>
</gene>
<accession>A0A8A1UW69</accession>
<evidence type="ECO:0000313" key="3">
    <source>
        <dbReference type="Proteomes" id="UP000011074"/>
    </source>
</evidence>